<dbReference type="CTD" id="20318746"/>
<dbReference type="InterPro" id="IPR018122">
    <property type="entry name" value="TF_fork_head_CS_1"/>
</dbReference>
<dbReference type="PROSITE" id="PS00658">
    <property type="entry name" value="FORK_HEAD_2"/>
    <property type="match status" value="1"/>
</dbReference>
<dbReference type="GO" id="GO:0005634">
    <property type="term" value="C:nucleus"/>
    <property type="evidence" value="ECO:0007669"/>
    <property type="project" value="UniProtKB-SubCell"/>
</dbReference>
<feature type="compositionally biased region" description="Basic and acidic residues" evidence="5">
    <location>
        <begin position="488"/>
        <end position="510"/>
    </location>
</feature>
<dbReference type="Pfam" id="PF00250">
    <property type="entry name" value="Forkhead"/>
    <property type="match status" value="1"/>
</dbReference>
<dbReference type="GO" id="GO:0000978">
    <property type="term" value="F:RNA polymerase II cis-regulatory region sequence-specific DNA binding"/>
    <property type="evidence" value="ECO:0007669"/>
    <property type="project" value="TreeGrafter"/>
</dbReference>
<dbReference type="AlphaFoldDB" id="A0A074ZZ79"/>
<feature type="compositionally biased region" description="Polar residues" evidence="5">
    <location>
        <begin position="336"/>
        <end position="373"/>
    </location>
</feature>
<dbReference type="GO" id="GO:0000981">
    <property type="term" value="F:DNA-binding transcription factor activity, RNA polymerase II-specific"/>
    <property type="evidence" value="ECO:0007669"/>
    <property type="project" value="TreeGrafter"/>
</dbReference>
<dbReference type="PANTHER" id="PTHR46262:SF2">
    <property type="entry name" value="FORKHEAD BOX PROTEIN BINIOU"/>
    <property type="match status" value="1"/>
</dbReference>
<proteinExistence type="predicted"/>
<accession>A0A074ZZ79</accession>
<dbReference type="SMART" id="SM00339">
    <property type="entry name" value="FH"/>
    <property type="match status" value="1"/>
</dbReference>
<feature type="compositionally biased region" description="Polar residues" evidence="5">
    <location>
        <begin position="118"/>
        <end position="136"/>
    </location>
</feature>
<dbReference type="KEGG" id="ovi:T265_04564"/>
<dbReference type="FunFam" id="1.10.10.10:FF:000071">
    <property type="entry name" value="Forkhead box F1"/>
    <property type="match status" value="1"/>
</dbReference>
<dbReference type="OrthoDB" id="5402974at2759"/>
<evidence type="ECO:0000256" key="2">
    <source>
        <dbReference type="ARBA" id="ARBA00023125"/>
    </source>
</evidence>
<evidence type="ECO:0000313" key="7">
    <source>
        <dbReference type="EMBL" id="KER28610.1"/>
    </source>
</evidence>
<dbReference type="InterPro" id="IPR051770">
    <property type="entry name" value="Forkhead_box_regulator"/>
</dbReference>
<dbReference type="InterPro" id="IPR030456">
    <property type="entry name" value="TF_fork_head_CS_2"/>
</dbReference>
<keyword evidence="3 4" id="KW-0539">Nucleus</keyword>
<dbReference type="STRING" id="6198.A0A074ZZ79"/>
<feature type="region of interest" description="Disordered" evidence="5">
    <location>
        <begin position="420"/>
        <end position="510"/>
    </location>
</feature>
<keyword evidence="8" id="KW-1185">Reference proteome</keyword>
<feature type="DNA-binding region" description="Fork-head" evidence="4">
    <location>
        <begin position="511"/>
        <end position="605"/>
    </location>
</feature>
<dbReference type="GeneID" id="20318746"/>
<feature type="domain" description="Fork-head" evidence="6">
    <location>
        <begin position="511"/>
        <end position="605"/>
    </location>
</feature>
<dbReference type="SUPFAM" id="SSF46785">
    <property type="entry name" value="Winged helix' DNA-binding domain"/>
    <property type="match status" value="1"/>
</dbReference>
<feature type="region of interest" description="Disordered" evidence="5">
    <location>
        <begin position="240"/>
        <end position="270"/>
    </location>
</feature>
<dbReference type="InterPro" id="IPR001766">
    <property type="entry name" value="Fork_head_dom"/>
</dbReference>
<feature type="region of interest" description="Disordered" evidence="5">
    <location>
        <begin position="313"/>
        <end position="380"/>
    </location>
</feature>
<evidence type="ECO:0000313" key="8">
    <source>
        <dbReference type="Proteomes" id="UP000054324"/>
    </source>
</evidence>
<dbReference type="PROSITE" id="PS50039">
    <property type="entry name" value="FORK_HEAD_3"/>
    <property type="match status" value="1"/>
</dbReference>
<dbReference type="EMBL" id="KL596695">
    <property type="protein sequence ID" value="KER28610.1"/>
    <property type="molecule type" value="Genomic_DNA"/>
</dbReference>
<evidence type="ECO:0000256" key="1">
    <source>
        <dbReference type="ARBA" id="ARBA00004123"/>
    </source>
</evidence>
<dbReference type="Proteomes" id="UP000054324">
    <property type="component" value="Unassembled WGS sequence"/>
</dbReference>
<dbReference type="PRINTS" id="PR00053">
    <property type="entry name" value="FORKHEAD"/>
</dbReference>
<feature type="compositionally biased region" description="Basic and acidic residues" evidence="5">
    <location>
        <begin position="469"/>
        <end position="479"/>
    </location>
</feature>
<evidence type="ECO:0000256" key="5">
    <source>
        <dbReference type="SAM" id="MobiDB-lite"/>
    </source>
</evidence>
<evidence type="ECO:0000259" key="6">
    <source>
        <dbReference type="PROSITE" id="PS50039"/>
    </source>
</evidence>
<name>A0A074ZZ79_OPIVI</name>
<feature type="region of interest" description="Disordered" evidence="5">
    <location>
        <begin position="108"/>
        <end position="146"/>
    </location>
</feature>
<gene>
    <name evidence="7" type="ORF">T265_04564</name>
</gene>
<protein>
    <recommendedName>
        <fullName evidence="6">Fork-head domain-containing protein</fullName>
    </recommendedName>
</protein>
<dbReference type="PROSITE" id="PS00657">
    <property type="entry name" value="FORK_HEAD_1"/>
    <property type="match status" value="1"/>
</dbReference>
<comment type="subcellular location">
    <subcellularLocation>
        <location evidence="1 4">Nucleus</location>
    </subcellularLocation>
</comment>
<evidence type="ECO:0000256" key="3">
    <source>
        <dbReference type="ARBA" id="ARBA00023242"/>
    </source>
</evidence>
<feature type="compositionally biased region" description="Polar residues" evidence="5">
    <location>
        <begin position="259"/>
        <end position="270"/>
    </location>
</feature>
<feature type="compositionally biased region" description="Basic and acidic residues" evidence="5">
    <location>
        <begin position="87"/>
        <end position="96"/>
    </location>
</feature>
<sequence length="1164" mass="127034">MTDGFHSSAPVFYPTYPNSDMDHFRHISVKISAAPSLTTTLHGTENGIYPTDNITALEDISTHYIQQQQQQHYLHPDPSYRYPIESDSERDQLSHGAHPLEHSSLHVHVPANIPPPEATSSPDLLSTQRQQHQQYGHTDAVDAINPSGDTIHWPKVINNTTHDLKKMVNWSSSPSNIRSPMNPLGSVNPREYFVDSANFQLHHSTQLQTDPHPVAVHPFTNNQGYCFPQTREHDNSIVASNESGHEPISPPFPTGNPEPKSSPQNVPWNSKLDQSHYTQFTTNYTDIPIMMSYLTGSMCQEFAMVNGIGQLKETGHRSGSPQLAQPSLAPGGCGDTNLSSSYQTSPGDSSSDPCGTLSMERTSSYQSHFESGSMSGGGGCTDTRIFQPGLKCEPNQESSMNNCASPRSTELHNCAEYSVHKRDSVQDTGDEQRPRSNICQPNNGRIHRVNTPQGNTGMVADPEFDDTAQSDKDTQRTNEEGSDSGCKSAEERGVHEVDNGKKGNTNRRSEKPPFSYIALIAMAIQASPTKRCTLSEIYQYLHTQFAFFRGQYTGWKNSVRHNLSLNEVFIKLPKGMGRPGKGHYWTIDPAAEYMFQDGASRRRPRGFRRKCASAVAAAVAASISSTNGYGHMSYATTASHNNGYLNASYKFPQASFSSLGLGNLHGENFPKEMPHFFLPSTRQLCRGGTAIDQIDTLRTGLPSLSGSGLGLSIGVTNPQMNLGPSTATEHEELGPSSSSSLDSIFSLHAAGLQHPICTNPCSLNLGTSFSTSIDNFKSCMSPSNKPTRTNFPLAQSPFQTTEAAQSTDGQRKDAVEFRPCQSHPPSFATSQPTNNQLPSLYQAISFRLPPVNNVSSDNSTRVASFDQVSDPEAAYPYNVRPVFEPFITPTGPAPIEADGSSTPKQNIYPGNGSPERLSTLTLAPEQPLTDTVFSTQSNEVHESSGFPIHDWLGNGDRFQQSSWNYSHTTSELIQDSHAAAHVPTESVPVCTQSRNSSTCFAKQTSQSNSQHTWSASKLAVMMANYGAVLNASSRTPTSSAQQVSPFACPSPRQCSPLPSAAHIPHGSTVVATENNLGNAESAVERACTVLNSLNEHFRIKLQDTEFPTLAEHLRSKRSQQYAVDIGTDRTEENCLHQSGVQYTSDVQSSSAIMPVHSLPMKFDV</sequence>
<dbReference type="Gene3D" id="1.10.10.10">
    <property type="entry name" value="Winged helix-like DNA-binding domain superfamily/Winged helix DNA-binding domain"/>
    <property type="match status" value="1"/>
</dbReference>
<feature type="compositionally biased region" description="Basic and acidic residues" evidence="5">
    <location>
        <begin position="420"/>
        <end position="434"/>
    </location>
</feature>
<dbReference type="CDD" id="cd20020">
    <property type="entry name" value="FH_FOXF"/>
    <property type="match status" value="1"/>
</dbReference>
<reference evidence="7 8" key="1">
    <citation type="submission" date="2013-11" db="EMBL/GenBank/DDBJ databases">
        <title>Opisthorchis viverrini - life in the bile duct.</title>
        <authorList>
            <person name="Young N.D."/>
            <person name="Nagarajan N."/>
            <person name="Lin S.J."/>
            <person name="Korhonen P.K."/>
            <person name="Jex A.R."/>
            <person name="Hall R.S."/>
            <person name="Safavi-Hemami H."/>
            <person name="Kaewkong W."/>
            <person name="Bertrand D."/>
            <person name="Gao S."/>
            <person name="Seet Q."/>
            <person name="Wongkham S."/>
            <person name="Teh B.T."/>
            <person name="Wongkham C."/>
            <person name="Intapan P.M."/>
            <person name="Maleewong W."/>
            <person name="Yang X."/>
            <person name="Hu M."/>
            <person name="Wang Z."/>
            <person name="Hofmann A."/>
            <person name="Sternberg P.W."/>
            <person name="Tan P."/>
            <person name="Wang J."/>
            <person name="Gasser R.B."/>
        </authorList>
    </citation>
    <scope>NUCLEOTIDE SEQUENCE [LARGE SCALE GENOMIC DNA]</scope>
</reference>
<dbReference type="RefSeq" id="XP_009167603.1">
    <property type="nucleotide sequence ID" value="XM_009169339.1"/>
</dbReference>
<organism evidence="7 8">
    <name type="scientific">Opisthorchis viverrini</name>
    <name type="common">Southeast Asian liver fluke</name>
    <dbReference type="NCBI Taxonomy" id="6198"/>
    <lineage>
        <taxon>Eukaryota</taxon>
        <taxon>Metazoa</taxon>
        <taxon>Spiralia</taxon>
        <taxon>Lophotrochozoa</taxon>
        <taxon>Platyhelminthes</taxon>
        <taxon>Trematoda</taxon>
        <taxon>Digenea</taxon>
        <taxon>Opisthorchiida</taxon>
        <taxon>Opisthorchiata</taxon>
        <taxon>Opisthorchiidae</taxon>
        <taxon>Opisthorchis</taxon>
    </lineage>
</organism>
<keyword evidence="2 4" id="KW-0238">DNA-binding</keyword>
<dbReference type="PANTHER" id="PTHR46262">
    <property type="entry name" value="FORKHEAD BOX PROTEIN BINIOU"/>
    <property type="match status" value="1"/>
</dbReference>
<dbReference type="GO" id="GO:0009887">
    <property type="term" value="P:animal organ morphogenesis"/>
    <property type="evidence" value="ECO:0007669"/>
    <property type="project" value="TreeGrafter"/>
</dbReference>
<evidence type="ECO:0000256" key="4">
    <source>
        <dbReference type="PROSITE-ProRule" id="PRU00089"/>
    </source>
</evidence>
<dbReference type="InterPro" id="IPR036388">
    <property type="entry name" value="WH-like_DNA-bd_sf"/>
</dbReference>
<dbReference type="InterPro" id="IPR036390">
    <property type="entry name" value="WH_DNA-bd_sf"/>
</dbReference>
<feature type="region of interest" description="Disordered" evidence="5">
    <location>
        <begin position="69"/>
        <end position="96"/>
    </location>
</feature>